<dbReference type="Proteomes" id="UP000242590">
    <property type="component" value="Unassembled WGS sequence"/>
</dbReference>
<organism evidence="1 2">
    <name type="scientific">Candidatus Synechococcus spongiarum LMB bulk15N</name>
    <dbReference type="NCBI Taxonomy" id="1943583"/>
    <lineage>
        <taxon>Bacteria</taxon>
        <taxon>Bacillati</taxon>
        <taxon>Cyanobacteriota</taxon>
        <taxon>Cyanophyceae</taxon>
        <taxon>Synechococcales</taxon>
        <taxon>Synechococcaceae</taxon>
        <taxon>Synechococcus</taxon>
    </lineage>
</organism>
<gene>
    <name evidence="1" type="ORF">BV53_06315</name>
</gene>
<evidence type="ECO:0008006" key="3">
    <source>
        <dbReference type="Google" id="ProtNLM"/>
    </source>
</evidence>
<dbReference type="RefSeq" id="WP_143325351.1">
    <property type="nucleotide sequence ID" value="NZ_MWLE01000086.1"/>
</dbReference>
<reference evidence="1 2" key="1">
    <citation type="submission" date="2017-02" db="EMBL/GenBank/DDBJ databases">
        <title>Draft Genome Sequences of 'Candidatus Synechococcus spongiarum', Cyanobacterial Symbionts of the Mediterranean Sponge Aplysina aerophoba from two locations.</title>
        <authorList>
            <person name="Slaby B.M."/>
            <person name="Hentschel U."/>
        </authorList>
    </citation>
    <scope>NUCLEOTIDE SEQUENCE [LARGE SCALE GENOMIC DNA]</scope>
    <source>
        <strain evidence="1">LMB bulk15N</strain>
    </source>
</reference>
<evidence type="ECO:0000313" key="1">
    <source>
        <dbReference type="EMBL" id="OOV34181.1"/>
    </source>
</evidence>
<dbReference type="EMBL" id="MWLE01000086">
    <property type="protein sequence ID" value="OOV34181.1"/>
    <property type="molecule type" value="Genomic_DNA"/>
</dbReference>
<feature type="non-terminal residue" evidence="1">
    <location>
        <position position="92"/>
    </location>
</feature>
<dbReference type="NCBIfam" id="TIGR02532">
    <property type="entry name" value="IV_pilin_GFxxxE"/>
    <property type="match status" value="1"/>
</dbReference>
<proteinExistence type="predicted"/>
<protein>
    <recommendedName>
        <fullName evidence="3">Prepilin-type N-terminal cleavage/methylation domain-containing protein</fullName>
    </recommendedName>
</protein>
<dbReference type="PROSITE" id="PS00409">
    <property type="entry name" value="PROKAR_NTER_METHYL"/>
    <property type="match status" value="1"/>
</dbReference>
<sequence length="92" mass="10245">MPVPATEPLLPHGARHSRPRNHWLQGFHQRTVFNAGFTLVEVVVSSSILAFALAGSFRGWSQAQDLVRQANQRQALLDAVAQDLERQQGFVI</sequence>
<comment type="caution">
    <text evidence="1">The sequence shown here is derived from an EMBL/GenBank/DDBJ whole genome shotgun (WGS) entry which is preliminary data.</text>
</comment>
<dbReference type="OrthoDB" id="9921959at2"/>
<dbReference type="InterPro" id="IPR012902">
    <property type="entry name" value="N_methyl_site"/>
</dbReference>
<name>A0A1T1CZZ6_9SYNE</name>
<dbReference type="Pfam" id="PF07963">
    <property type="entry name" value="N_methyl"/>
    <property type="match status" value="1"/>
</dbReference>
<evidence type="ECO:0000313" key="2">
    <source>
        <dbReference type="Proteomes" id="UP000242590"/>
    </source>
</evidence>
<accession>A0A1T1CZZ6</accession>
<dbReference type="AlphaFoldDB" id="A0A1T1CZZ6"/>